<evidence type="ECO:0000313" key="2">
    <source>
        <dbReference type="Proteomes" id="UP001332192"/>
    </source>
</evidence>
<dbReference type="Proteomes" id="UP001332192">
    <property type="component" value="Chromosome"/>
</dbReference>
<protein>
    <submittedName>
        <fullName evidence="1">DinB family protein</fullName>
    </submittedName>
</protein>
<proteinExistence type="predicted"/>
<reference evidence="1 2" key="1">
    <citation type="journal article" date="2024" name="Front. Microbiol.">
        <title>Novel thermophilic genera Geochorda gen. nov. and Carboxydochorda gen. nov. from the deep terrestrial subsurface reveal the ecophysiological diversity in the class Limnochordia.</title>
        <authorList>
            <person name="Karnachuk O.V."/>
            <person name="Lukina A.P."/>
            <person name="Avakyan M.R."/>
            <person name="Kadnikov V.V."/>
            <person name="Begmatov S."/>
            <person name="Beletsky A.V."/>
            <person name="Vlasova K.G."/>
            <person name="Novikov A.A."/>
            <person name="Shcherbakova V.A."/>
            <person name="Mardanov A.V."/>
            <person name="Ravin N.V."/>
        </authorList>
    </citation>
    <scope>NUCLEOTIDE SEQUENCE [LARGE SCALE GENOMIC DNA]</scope>
    <source>
        <strain evidence="1 2">L945</strain>
    </source>
</reference>
<dbReference type="InterPro" id="IPR034660">
    <property type="entry name" value="DinB/YfiT-like"/>
</dbReference>
<dbReference type="Gene3D" id="1.20.120.450">
    <property type="entry name" value="dinb family like domain"/>
    <property type="match status" value="1"/>
</dbReference>
<keyword evidence="2" id="KW-1185">Reference proteome</keyword>
<dbReference type="RefSeq" id="WP_324717968.1">
    <property type="nucleotide sequence ID" value="NZ_CP141615.1"/>
</dbReference>
<name>A0ABZ1C1F4_9FIRM</name>
<sequence>MTTNVSTERLTRAVLALLDEAFAGPKGDQSWFTDRGPRAGLLGFLDGISHEAASTPPGPGRATIVAHANHVRFGLNLANRWFGGEDAYASVDWAKSWAIQSLDAAGWQQLRQELRREYEDLRQSAASAGKWVDNDVALTGILAHIAHAAYHLGAIRQIARSVMP</sequence>
<dbReference type="SUPFAM" id="SSF109854">
    <property type="entry name" value="DinB/YfiT-like putative metalloenzymes"/>
    <property type="match status" value="1"/>
</dbReference>
<gene>
    <name evidence="1" type="ORF">U7230_06765</name>
</gene>
<dbReference type="EMBL" id="CP141615">
    <property type="protein sequence ID" value="WRP18695.1"/>
    <property type="molecule type" value="Genomic_DNA"/>
</dbReference>
<evidence type="ECO:0000313" key="1">
    <source>
        <dbReference type="EMBL" id="WRP18695.1"/>
    </source>
</evidence>
<organism evidence="1 2">
    <name type="scientific">Carboxydichorda subterranea</name>
    <dbReference type="NCBI Taxonomy" id="3109565"/>
    <lineage>
        <taxon>Bacteria</taxon>
        <taxon>Bacillati</taxon>
        <taxon>Bacillota</taxon>
        <taxon>Limnochordia</taxon>
        <taxon>Limnochordales</taxon>
        <taxon>Geochordaceae</taxon>
        <taxon>Carboxydichorda</taxon>
    </lineage>
</organism>
<accession>A0ABZ1C1F4</accession>